<dbReference type="Proteomes" id="UP000033632">
    <property type="component" value="Unassembled WGS sequence"/>
</dbReference>
<dbReference type="STRING" id="443610.VE25_02315"/>
<dbReference type="EMBL" id="JZEX01000039">
    <property type="protein sequence ID" value="KKB13313.1"/>
    <property type="molecule type" value="Genomic_DNA"/>
</dbReference>
<dbReference type="InterPro" id="IPR050659">
    <property type="entry name" value="Peptidase_M24B"/>
</dbReference>
<dbReference type="SUPFAM" id="SSF55920">
    <property type="entry name" value="Creatinase/aminopeptidase"/>
    <property type="match status" value="1"/>
</dbReference>
<protein>
    <submittedName>
        <fullName evidence="3">Proline dipeptidase</fullName>
    </submittedName>
</protein>
<gene>
    <name evidence="3" type="ORF">VE25_02315</name>
</gene>
<evidence type="ECO:0000259" key="2">
    <source>
        <dbReference type="Pfam" id="PF01321"/>
    </source>
</evidence>
<evidence type="ECO:0000313" key="4">
    <source>
        <dbReference type="Proteomes" id="UP000033632"/>
    </source>
</evidence>
<accession>A0A0F5FWV2</accession>
<feature type="domain" description="Creatinase N-terminal" evidence="2">
    <location>
        <begin position="18"/>
        <end position="147"/>
    </location>
</feature>
<dbReference type="Gene3D" id="3.40.350.10">
    <property type="entry name" value="Creatinase/prolidase N-terminal domain"/>
    <property type="match status" value="1"/>
</dbReference>
<sequence>MTFHQVLSAEFYEKVHADIRKRMDAADIDLLLLDSNDDVIYTTGFSHYTTERPVVFAITRDGAWLLLPKLEEAHAAHQNIAAEPIVYFEFPGVDRPFDVLGRAFPEMKGTVAYSHAISLARVGQIEAAFPNARRVIPTDIVQKMRLVKYPQEIALHREAARISDEMVVAGVGLIAEAMRAGRELPSEIEIESFVSRHAMKIMHEEHADVMLVQGLASGLVYSGARSAFPHGMPTGNPVKRGESIILSLGCRVGGRAAESERTLFIGEPTSEQQGHYAVAYEAQRMATAALIAGKTCASADNLALTYIRDSGMTDYLLHRVGHGMGIMFHEPPWVEAGDQTLLEPGMITSSEPAIFVPGFAGYRIADTVLITADGPDSMTHYPRAIDDVVIG</sequence>
<evidence type="ECO:0000259" key="1">
    <source>
        <dbReference type="Pfam" id="PF00557"/>
    </source>
</evidence>
<reference evidence="3 4" key="1">
    <citation type="submission" date="2015-03" db="EMBL/GenBank/DDBJ databases">
        <authorList>
            <person name="Hassan Y.I."/>
            <person name="Lepp D."/>
            <person name="Li X.-Z."/>
            <person name="Zhou T."/>
        </authorList>
    </citation>
    <scope>NUCLEOTIDE SEQUENCE [LARGE SCALE GENOMIC DNA]</scope>
    <source>
        <strain evidence="3 4">BD-c194</strain>
    </source>
</reference>
<evidence type="ECO:0000313" key="3">
    <source>
        <dbReference type="EMBL" id="KKB13313.1"/>
    </source>
</evidence>
<name>A0A0F5FWV2_9HYPH</name>
<organism evidence="3 4">
    <name type="scientific">Devosia geojensis</name>
    <dbReference type="NCBI Taxonomy" id="443610"/>
    <lineage>
        <taxon>Bacteria</taxon>
        <taxon>Pseudomonadati</taxon>
        <taxon>Pseudomonadota</taxon>
        <taxon>Alphaproteobacteria</taxon>
        <taxon>Hyphomicrobiales</taxon>
        <taxon>Devosiaceae</taxon>
        <taxon>Devosia</taxon>
    </lineage>
</organism>
<proteinExistence type="predicted"/>
<dbReference type="Pfam" id="PF01321">
    <property type="entry name" value="Creatinase_N"/>
    <property type="match status" value="1"/>
</dbReference>
<dbReference type="InterPro" id="IPR000994">
    <property type="entry name" value="Pept_M24"/>
</dbReference>
<feature type="domain" description="Peptidase M24" evidence="1">
    <location>
        <begin position="155"/>
        <end position="372"/>
    </location>
</feature>
<dbReference type="Pfam" id="PF00557">
    <property type="entry name" value="Peptidase_M24"/>
    <property type="match status" value="1"/>
</dbReference>
<dbReference type="SUPFAM" id="SSF53092">
    <property type="entry name" value="Creatinase/prolidase N-terminal domain"/>
    <property type="match status" value="1"/>
</dbReference>
<dbReference type="PANTHER" id="PTHR46112:SF2">
    <property type="entry name" value="XAA-PRO AMINOPEPTIDASE P-RELATED"/>
    <property type="match status" value="1"/>
</dbReference>
<dbReference type="PANTHER" id="PTHR46112">
    <property type="entry name" value="AMINOPEPTIDASE"/>
    <property type="match status" value="1"/>
</dbReference>
<dbReference type="Gene3D" id="3.90.230.10">
    <property type="entry name" value="Creatinase/methionine aminopeptidase superfamily"/>
    <property type="match status" value="1"/>
</dbReference>
<dbReference type="InterPro" id="IPR000587">
    <property type="entry name" value="Creatinase_N"/>
</dbReference>
<dbReference type="PATRIC" id="fig|443610.3.peg.2938"/>
<dbReference type="InterPro" id="IPR036005">
    <property type="entry name" value="Creatinase/aminopeptidase-like"/>
</dbReference>
<dbReference type="RefSeq" id="WP_046106974.1">
    <property type="nucleotide sequence ID" value="NZ_JZEX01000039.1"/>
</dbReference>
<dbReference type="AlphaFoldDB" id="A0A0F5FWV2"/>
<keyword evidence="4" id="KW-1185">Reference proteome</keyword>
<dbReference type="OrthoDB" id="9806388at2"/>
<comment type="caution">
    <text evidence="3">The sequence shown here is derived from an EMBL/GenBank/DDBJ whole genome shotgun (WGS) entry which is preliminary data.</text>
</comment>
<dbReference type="InterPro" id="IPR029149">
    <property type="entry name" value="Creatin/AminoP/Spt16_N"/>
</dbReference>